<dbReference type="EMBL" id="MNAD01001529">
    <property type="protein sequence ID" value="OJT04613.1"/>
    <property type="molecule type" value="Genomic_DNA"/>
</dbReference>
<protein>
    <submittedName>
        <fullName evidence="1">Uncharacterized protein</fullName>
    </submittedName>
</protein>
<reference evidence="1 2" key="1">
    <citation type="submission" date="2016-10" db="EMBL/GenBank/DDBJ databases">
        <title>Genome sequence of the basidiomycete white-rot fungus Trametes pubescens.</title>
        <authorList>
            <person name="Makela M.R."/>
            <person name="Granchi Z."/>
            <person name="Peng M."/>
            <person name="De Vries R.P."/>
            <person name="Grigoriev I."/>
            <person name="Riley R."/>
            <person name="Hilden K."/>
        </authorList>
    </citation>
    <scope>NUCLEOTIDE SEQUENCE [LARGE SCALE GENOMIC DNA]</scope>
    <source>
        <strain evidence="1 2">FBCC735</strain>
    </source>
</reference>
<sequence>MAAGQASSEPTANYPIPLWRYGFEWHPDKALELARRCKASGGNVWPPLLDKYDLNRDFDGQLAHEQLSSRRHGFRSAEIGRGADIHFWGMRFLQSKTKVRGIASKTKEAEDLKIELLRDARGLLLAEDSVDILREYFGEPQWYLDWKFVEKNKLLGSLKSGASQPLVGLPVPGTDLAPDA</sequence>
<gene>
    <name evidence="1" type="ORF">TRAPUB_4678</name>
</gene>
<evidence type="ECO:0000313" key="1">
    <source>
        <dbReference type="EMBL" id="OJT04613.1"/>
    </source>
</evidence>
<proteinExistence type="predicted"/>
<dbReference type="OMA" id="YPIPLWR"/>
<accession>A0A1M2VAR5</accession>
<dbReference type="Proteomes" id="UP000184267">
    <property type="component" value="Unassembled WGS sequence"/>
</dbReference>
<dbReference type="OrthoDB" id="10395905at2759"/>
<name>A0A1M2VAR5_TRAPU</name>
<comment type="caution">
    <text evidence="1">The sequence shown here is derived from an EMBL/GenBank/DDBJ whole genome shotgun (WGS) entry which is preliminary data.</text>
</comment>
<dbReference type="AlphaFoldDB" id="A0A1M2VAR5"/>
<organism evidence="1 2">
    <name type="scientific">Trametes pubescens</name>
    <name type="common">White-rot fungus</name>
    <dbReference type="NCBI Taxonomy" id="154538"/>
    <lineage>
        <taxon>Eukaryota</taxon>
        <taxon>Fungi</taxon>
        <taxon>Dikarya</taxon>
        <taxon>Basidiomycota</taxon>
        <taxon>Agaricomycotina</taxon>
        <taxon>Agaricomycetes</taxon>
        <taxon>Polyporales</taxon>
        <taxon>Polyporaceae</taxon>
        <taxon>Trametes</taxon>
    </lineage>
</organism>
<evidence type="ECO:0000313" key="2">
    <source>
        <dbReference type="Proteomes" id="UP000184267"/>
    </source>
</evidence>
<keyword evidence="2" id="KW-1185">Reference proteome</keyword>